<evidence type="ECO:0000313" key="6">
    <source>
        <dbReference type="Proteomes" id="UP001602089"/>
    </source>
</evidence>
<evidence type="ECO:0000256" key="1">
    <source>
        <dbReference type="ARBA" id="ARBA00022722"/>
    </source>
</evidence>
<dbReference type="InterPro" id="IPR013520">
    <property type="entry name" value="Ribonucl_H"/>
</dbReference>
<gene>
    <name evidence="5" type="ORF">ACFYY5_28970</name>
</gene>
<dbReference type="Gene3D" id="3.30.420.10">
    <property type="entry name" value="Ribonuclease H-like superfamily/Ribonuclease H"/>
    <property type="match status" value="1"/>
</dbReference>
<comment type="caution">
    <text evidence="5">The sequence shown here is derived from an EMBL/GenBank/DDBJ whole genome shotgun (WGS) entry which is preliminary data.</text>
</comment>
<dbReference type="EMBL" id="JBIATK010000012">
    <property type="protein sequence ID" value="MFF4026888.1"/>
    <property type="molecule type" value="Genomic_DNA"/>
</dbReference>
<accession>A0ABW6TQD7</accession>
<dbReference type="NCBIfam" id="NF005927">
    <property type="entry name" value="PRK07942.1"/>
    <property type="match status" value="1"/>
</dbReference>
<proteinExistence type="predicted"/>
<name>A0ABW6TQD7_9NOCA</name>
<keyword evidence="3 5" id="KW-0269">Exonuclease</keyword>
<feature type="domain" description="Exonuclease" evidence="4">
    <location>
        <begin position="8"/>
        <end position="177"/>
    </location>
</feature>
<dbReference type="InterPro" id="IPR036397">
    <property type="entry name" value="RNaseH_sf"/>
</dbReference>
<dbReference type="InterPro" id="IPR012337">
    <property type="entry name" value="RNaseH-like_sf"/>
</dbReference>
<evidence type="ECO:0000259" key="4">
    <source>
        <dbReference type="SMART" id="SM00479"/>
    </source>
</evidence>
<evidence type="ECO:0000256" key="2">
    <source>
        <dbReference type="ARBA" id="ARBA00022801"/>
    </source>
</evidence>
<keyword evidence="1" id="KW-0540">Nuclease</keyword>
<dbReference type="Proteomes" id="UP001602089">
    <property type="component" value="Unassembled WGS sequence"/>
</dbReference>
<evidence type="ECO:0000313" key="5">
    <source>
        <dbReference type="EMBL" id="MFF4026888.1"/>
    </source>
</evidence>
<dbReference type="PANTHER" id="PTHR30231">
    <property type="entry name" value="DNA POLYMERASE III SUBUNIT EPSILON"/>
    <property type="match status" value="1"/>
</dbReference>
<protein>
    <submittedName>
        <fullName evidence="5">3'-5' exonuclease</fullName>
    </submittedName>
</protein>
<evidence type="ECO:0000256" key="3">
    <source>
        <dbReference type="ARBA" id="ARBA00022839"/>
    </source>
</evidence>
<dbReference type="SUPFAM" id="SSF53098">
    <property type="entry name" value="Ribonuclease H-like"/>
    <property type="match status" value="1"/>
</dbReference>
<dbReference type="RefSeq" id="WP_387131841.1">
    <property type="nucleotide sequence ID" value="NZ_JBIATK010000012.1"/>
</dbReference>
<sequence>MSSWTEMPLTAVDTETTGTDVFGDRVVTACVVDINGSRVEARNWLADPGVEIPAGATEVHGITTEHARQYGRPHAEVVAEVVDAMYAAWAANRAVVIYNAAFDVSLIAANYPGFEVRGLIVDPYVIDRELDTYRPGKRTLAATCEHYGVRLEGAHSADGDALAAARLAWKLPRRYPVLELADADGLMEAQAEWHKSRQLDFIDYLSRNRKPFHDVSIEWPVRTPKAKAA</sequence>
<dbReference type="Pfam" id="PF00929">
    <property type="entry name" value="RNase_T"/>
    <property type="match status" value="1"/>
</dbReference>
<dbReference type="CDD" id="cd06127">
    <property type="entry name" value="DEDDh"/>
    <property type="match status" value="1"/>
</dbReference>
<keyword evidence="6" id="KW-1185">Reference proteome</keyword>
<dbReference type="PANTHER" id="PTHR30231:SF4">
    <property type="entry name" value="PROTEIN NEN2"/>
    <property type="match status" value="1"/>
</dbReference>
<dbReference type="SMART" id="SM00479">
    <property type="entry name" value="EXOIII"/>
    <property type="match status" value="1"/>
</dbReference>
<keyword evidence="2" id="KW-0378">Hydrolase</keyword>
<reference evidence="5 6" key="1">
    <citation type="submission" date="2024-10" db="EMBL/GenBank/DDBJ databases">
        <title>The Natural Products Discovery Center: Release of the First 8490 Sequenced Strains for Exploring Actinobacteria Biosynthetic Diversity.</title>
        <authorList>
            <person name="Kalkreuter E."/>
            <person name="Kautsar S.A."/>
            <person name="Yang D."/>
            <person name="Bader C.D."/>
            <person name="Teijaro C.N."/>
            <person name="Fluegel L."/>
            <person name="Davis C.M."/>
            <person name="Simpson J.R."/>
            <person name="Lauterbach L."/>
            <person name="Steele A.D."/>
            <person name="Gui C."/>
            <person name="Meng S."/>
            <person name="Li G."/>
            <person name="Viehrig K."/>
            <person name="Ye F."/>
            <person name="Su P."/>
            <person name="Kiefer A.F."/>
            <person name="Nichols A."/>
            <person name="Cepeda A.J."/>
            <person name="Yan W."/>
            <person name="Fan B."/>
            <person name="Jiang Y."/>
            <person name="Adhikari A."/>
            <person name="Zheng C.-J."/>
            <person name="Schuster L."/>
            <person name="Cowan T.M."/>
            <person name="Smanski M.J."/>
            <person name="Chevrette M.G."/>
            <person name="De Carvalho L.P.S."/>
            <person name="Shen B."/>
        </authorList>
    </citation>
    <scope>NUCLEOTIDE SEQUENCE [LARGE SCALE GENOMIC DNA]</scope>
    <source>
        <strain evidence="5 6">NPDC001867</strain>
    </source>
</reference>
<organism evidence="5 6">
    <name type="scientific">Nocardia elegans</name>
    <dbReference type="NCBI Taxonomy" id="300029"/>
    <lineage>
        <taxon>Bacteria</taxon>
        <taxon>Bacillati</taxon>
        <taxon>Actinomycetota</taxon>
        <taxon>Actinomycetes</taxon>
        <taxon>Mycobacteriales</taxon>
        <taxon>Nocardiaceae</taxon>
        <taxon>Nocardia</taxon>
    </lineage>
</organism>
<dbReference type="GO" id="GO:0004527">
    <property type="term" value="F:exonuclease activity"/>
    <property type="evidence" value="ECO:0007669"/>
    <property type="project" value="UniProtKB-KW"/>
</dbReference>